<evidence type="ECO:0000256" key="3">
    <source>
        <dbReference type="ARBA" id="ARBA00022454"/>
    </source>
</evidence>
<dbReference type="PANTHER" id="PTHR14527">
    <property type="entry name" value="PROTEIN MIS12 HOMOLOG"/>
    <property type="match status" value="1"/>
</dbReference>
<dbReference type="GO" id="GO:0000070">
    <property type="term" value="P:mitotic sister chromatid segregation"/>
    <property type="evidence" value="ECO:0007669"/>
    <property type="project" value="TreeGrafter"/>
</dbReference>
<evidence type="ECO:0000256" key="1">
    <source>
        <dbReference type="ARBA" id="ARBA00004629"/>
    </source>
</evidence>
<evidence type="ECO:0000256" key="7">
    <source>
        <dbReference type="ARBA" id="ARBA00023054"/>
    </source>
</evidence>
<evidence type="ECO:0000256" key="8">
    <source>
        <dbReference type="ARBA" id="ARBA00023306"/>
    </source>
</evidence>
<evidence type="ECO:0000256" key="6">
    <source>
        <dbReference type="ARBA" id="ARBA00022838"/>
    </source>
</evidence>
<evidence type="ECO:0000256" key="2">
    <source>
        <dbReference type="ARBA" id="ARBA00008643"/>
    </source>
</evidence>
<name>A0A0H5C6Y5_CYBJN</name>
<reference evidence="11" key="1">
    <citation type="journal article" date="2015" name="J. Biotechnol.">
        <title>The structure of the Cyberlindnera jadinii genome and its relation to Candida utilis analyzed by the occurrence of single nucleotide polymorphisms.</title>
        <authorList>
            <person name="Rupp O."/>
            <person name="Brinkrolf K."/>
            <person name="Buerth C."/>
            <person name="Kunigo M."/>
            <person name="Schneider J."/>
            <person name="Jaenicke S."/>
            <person name="Goesmann A."/>
            <person name="Puehler A."/>
            <person name="Jaeger K.-E."/>
            <person name="Ernst J.F."/>
        </authorList>
    </citation>
    <scope>NUCLEOTIDE SEQUENCE [LARGE SCALE GENOMIC DNA]</scope>
    <source>
        <strain evidence="11">ATCC 18201 / CBS 1600 / BCRC 20928 / JCM 3617 / NBRC 0987 / NRRL Y-1542</strain>
    </source>
</reference>
<gene>
    <name evidence="10" type="primary">MTW1</name>
    <name evidence="10" type="ORF">BN1211_4552</name>
</gene>
<keyword evidence="3" id="KW-0158">Chromosome</keyword>
<accession>A0A0H5C6Y5</accession>
<comment type="similarity">
    <text evidence="2">Belongs to the mis12 family.</text>
</comment>
<dbReference type="InterPro" id="IPR008685">
    <property type="entry name" value="Centromere_Mis12"/>
</dbReference>
<dbReference type="EMBL" id="CDQK01000005">
    <property type="protein sequence ID" value="CEP23871.1"/>
    <property type="molecule type" value="Genomic_DNA"/>
</dbReference>
<evidence type="ECO:0000256" key="5">
    <source>
        <dbReference type="ARBA" id="ARBA00022776"/>
    </source>
</evidence>
<protein>
    <submittedName>
        <fullName evidence="10">MTW1 protein</fullName>
    </submittedName>
</protein>
<keyword evidence="8" id="KW-0131">Cell cycle</keyword>
<comment type="subcellular location">
    <subcellularLocation>
        <location evidence="1">Chromosome</location>
        <location evidence="1">Centromere</location>
        <location evidence="1">Kinetochore</location>
    </subcellularLocation>
</comment>
<dbReference type="AlphaFoldDB" id="A0A0H5C6Y5"/>
<keyword evidence="5" id="KW-0498">Mitosis</keyword>
<sequence>MSAPGTCATEILTEHLGYPPIAVIDDIINAVNGVMYKCTQAVETYLIQKQKHGATDKGPDTVVAYSSTVKPEENEVEVGTAKLETLLENSVDKNFDKFELYALRNILTIPNDLSDEGWIRLKHYEGVDLNKKADVKSVELDLKINALYKEITVQLFVKKQLLIQMKRAKKIVKLLTLYRNSVSFLSERPEGSTLPAETVKLLESLAPLDQTFYYLVSQTTELFHSVEALQSVFSKPVEEGGILGLDTDNNERDKYLSVEATKLLRILGLADNRSKMERLLGNLHNVDFENAEVKEQLKTRFGI</sequence>
<proteinExistence type="inferred from homology"/>
<dbReference type="Pfam" id="PF05859">
    <property type="entry name" value="Mis12"/>
    <property type="match status" value="1"/>
</dbReference>
<dbReference type="GO" id="GO:0000444">
    <property type="term" value="C:MIS12/MIND type complex"/>
    <property type="evidence" value="ECO:0007669"/>
    <property type="project" value="TreeGrafter"/>
</dbReference>
<keyword evidence="9" id="KW-0137">Centromere</keyword>
<dbReference type="GO" id="GO:0051301">
    <property type="term" value="P:cell division"/>
    <property type="evidence" value="ECO:0007669"/>
    <property type="project" value="UniProtKB-KW"/>
</dbReference>
<dbReference type="PANTHER" id="PTHR14527:SF2">
    <property type="entry name" value="PROTEIN MIS12 HOMOLOG"/>
    <property type="match status" value="1"/>
</dbReference>
<evidence type="ECO:0000256" key="9">
    <source>
        <dbReference type="ARBA" id="ARBA00023328"/>
    </source>
</evidence>
<dbReference type="Proteomes" id="UP000038830">
    <property type="component" value="Unassembled WGS sequence"/>
</dbReference>
<keyword evidence="4" id="KW-0132">Cell division</keyword>
<dbReference type="GO" id="GO:0051382">
    <property type="term" value="P:kinetochore assembly"/>
    <property type="evidence" value="ECO:0007669"/>
    <property type="project" value="TreeGrafter"/>
</dbReference>
<organism evidence="10 11">
    <name type="scientific">Cyberlindnera jadinii (strain ATCC 18201 / CBS 1600 / BCRC 20928 / JCM 3617 / NBRC 0987 / NRRL Y-1542)</name>
    <name type="common">Torula yeast</name>
    <name type="synonym">Candida utilis</name>
    <dbReference type="NCBI Taxonomy" id="983966"/>
    <lineage>
        <taxon>Eukaryota</taxon>
        <taxon>Fungi</taxon>
        <taxon>Dikarya</taxon>
        <taxon>Ascomycota</taxon>
        <taxon>Saccharomycotina</taxon>
        <taxon>Saccharomycetes</taxon>
        <taxon>Phaffomycetales</taxon>
        <taxon>Phaffomycetaceae</taxon>
        <taxon>Cyberlindnera</taxon>
    </lineage>
</organism>
<evidence type="ECO:0000256" key="4">
    <source>
        <dbReference type="ARBA" id="ARBA00022618"/>
    </source>
</evidence>
<keyword evidence="6" id="KW-0995">Kinetochore</keyword>
<evidence type="ECO:0000313" key="10">
    <source>
        <dbReference type="EMBL" id="CEP23871.1"/>
    </source>
</evidence>
<keyword evidence="7" id="KW-0175">Coiled coil</keyword>
<dbReference type="GO" id="GO:0005634">
    <property type="term" value="C:nucleus"/>
    <property type="evidence" value="ECO:0007669"/>
    <property type="project" value="InterPro"/>
</dbReference>
<evidence type="ECO:0000313" key="11">
    <source>
        <dbReference type="Proteomes" id="UP000038830"/>
    </source>
</evidence>